<evidence type="ECO:0000313" key="4">
    <source>
        <dbReference type="Proteomes" id="UP001055429"/>
    </source>
</evidence>
<feature type="signal peptide" evidence="1">
    <location>
        <begin position="1"/>
        <end position="23"/>
    </location>
</feature>
<gene>
    <name evidence="3" type="ORF">M8231_03415</name>
</gene>
<accession>A0ABY4SMA4</accession>
<evidence type="ECO:0000313" key="3">
    <source>
        <dbReference type="EMBL" id="URI16047.1"/>
    </source>
</evidence>
<feature type="domain" description="Flagella basal body P-ring formation protein FlgA SAF" evidence="2">
    <location>
        <begin position="127"/>
        <end position="184"/>
    </location>
</feature>
<keyword evidence="3" id="KW-0966">Cell projection</keyword>
<name>A0ABY4SMA4_9CAUL</name>
<dbReference type="Pfam" id="PF13144">
    <property type="entry name" value="ChapFlgA"/>
    <property type="match status" value="1"/>
</dbReference>
<keyword evidence="3" id="KW-0969">Cilium</keyword>
<protein>
    <submittedName>
        <fullName evidence="3">Flagella basal body P-ring formation protein FlgA</fullName>
    </submittedName>
</protein>
<keyword evidence="1" id="KW-0732">Signal</keyword>
<organism evidence="3 4">
    <name type="scientific">Brevundimonas albigilva</name>
    <dbReference type="NCBI Taxonomy" id="1312364"/>
    <lineage>
        <taxon>Bacteria</taxon>
        <taxon>Pseudomonadati</taxon>
        <taxon>Pseudomonadota</taxon>
        <taxon>Alphaproteobacteria</taxon>
        <taxon>Caulobacterales</taxon>
        <taxon>Caulobacteraceae</taxon>
        <taxon>Brevundimonas</taxon>
    </lineage>
</organism>
<proteinExistence type="predicted"/>
<dbReference type="PANTHER" id="PTHR36307">
    <property type="entry name" value="FLAGELLA BASAL BODY P-RING FORMATION PROTEIN FLGA"/>
    <property type="match status" value="1"/>
</dbReference>
<sequence>MTLLHRTLALSAALAVLAGPALAAPVTLKANPVDDDGRVTLGDIFDGAGGAADVVVARRVGPSVVMEAGQLQALARQAGLDWVNPNGLRRVAVRQGVAEAPGAVAAIQTPAAAPAPVRAASRRPAARETVIKRNDMVRVTYEVSGVKLAVLGRAMRDAAVGEPVAVTNTTSNRIIDAVAAGPGQAVAGPAGDAIRAEAFSQFAAR</sequence>
<reference evidence="3" key="1">
    <citation type="submission" date="2022-05" db="EMBL/GenBank/DDBJ databases">
        <title>Brevundimonas albigilva TT17 genome sequence.</title>
        <authorList>
            <person name="Lee K."/>
            <person name="Son H."/>
        </authorList>
    </citation>
    <scope>NUCLEOTIDE SEQUENCE</scope>
    <source>
        <strain evidence="3">TT17</strain>
    </source>
</reference>
<feature type="chain" id="PRO_5046446858" evidence="1">
    <location>
        <begin position="24"/>
        <end position="205"/>
    </location>
</feature>
<dbReference type="Proteomes" id="UP001055429">
    <property type="component" value="Chromosome"/>
</dbReference>
<dbReference type="Gene3D" id="2.30.30.760">
    <property type="match status" value="1"/>
</dbReference>
<dbReference type="EMBL" id="CP097649">
    <property type="protein sequence ID" value="URI16047.1"/>
    <property type="molecule type" value="Genomic_DNA"/>
</dbReference>
<evidence type="ECO:0000256" key="1">
    <source>
        <dbReference type="SAM" id="SignalP"/>
    </source>
</evidence>
<keyword evidence="3" id="KW-0282">Flagellum</keyword>
<keyword evidence="4" id="KW-1185">Reference proteome</keyword>
<dbReference type="InterPro" id="IPR017585">
    <property type="entry name" value="SAF_FlgA"/>
</dbReference>
<dbReference type="InterPro" id="IPR039246">
    <property type="entry name" value="Flagellar_FlgA"/>
</dbReference>
<dbReference type="RefSeq" id="WP_249751175.1">
    <property type="nucleotide sequence ID" value="NZ_CP097298.1"/>
</dbReference>
<dbReference type="PANTHER" id="PTHR36307:SF1">
    <property type="entry name" value="FLAGELLA BASAL BODY P-RING FORMATION PROTEIN FLGA"/>
    <property type="match status" value="1"/>
</dbReference>
<evidence type="ECO:0000259" key="2">
    <source>
        <dbReference type="Pfam" id="PF13144"/>
    </source>
</evidence>